<dbReference type="Pfam" id="PF12796">
    <property type="entry name" value="Ank_2"/>
    <property type="match status" value="4"/>
</dbReference>
<dbReference type="Proteomes" id="UP000683360">
    <property type="component" value="Unassembled WGS sequence"/>
</dbReference>
<dbReference type="PANTHER" id="PTHR24133">
    <property type="entry name" value="ANKYRIN DOMAIN-CONTAINING"/>
    <property type="match status" value="1"/>
</dbReference>
<sequence length="1095" mass="120648">MDDLTFGEKLKRALNTDDAEELLRLCCDSSKRKDILDFEDDAGHCLLHRVSGSGTVDVMRTLMNMGADENEDVCNEFETWLQTACSHDGRTALLMLVKNNDPKGVDILCQCGADVNVGTIYRSGFKAIHIAARGFRDCAEMIQILLKYGANVNEPLIRNNLNQQPLFMALKAGNERNARVLFEHGADISFKGETSETPEDTIGCFCLAIKQCPALVPDFIKRGANLYERHNKKSVLMIALDIWKRWQNVIQCCKHYVQLKSFRNAGISVHEMESTYKVPTLGLSLSTWLSYNICTVRRSDLEIENGELELIKNEVADLVLNGANPDMSTEEYDLPLITAVKNRLQGVFEILIAAGANIHQLGKDGNSAVHVCCIGPNPNSIDTLKILIENGMPLNKPNLAGKYPLELLIDKNRDCTYFLLLLSNGADPNIISKGNFVLIRAVNLRMYDVCIALLDANADIGRTDEDGFTAFDILASQLKELSSLYHPRKYQGSAVKLFETFVLAGIDVNQQNMFGTYPLFLAISLGAEGVVKVILEKGADVNIVNDNGKTPLFESIFHELDDIVKVLLHAGANVNQICNVKTEHHAGNGREQQTEMSILAKLLDNKQMSLEKRRYFVSLLLEFGADPNLEKSGKDSCLMLAVHHGDPTMVKTLLEAHADINHIGNKGYTALHVFFLNINKSGAYIDESFEDESSVPESGTPSNVSFILKILLEYGAHTDVSSLDGNLPIHIALSNCKTCYDFESNLGDIMKLIDLTKDINIQDKNRSTPFLDITKFCSLDVMKKMVELGADLKSKGTNGKTALHVVIEKKMFSRDIFSFLLINGADINAINDLEETPLISCIKRGSTYASVENIVFLLENGAKANLCADESNSALLDAILFESFNVASVLIDHQANLNHIGENGNTVLHAVFSKALEVVEKLVDAGACLNIANKDGKTPLCCLIENQSKETIETVLPYLLEKGSDPNFGEALPLIAAAYLNQQRTTTMLLEHGANVDGMNSQGNTALTTILNDYCDSTKGSREGIVDILLKGGASVTLTDGNGKPPLLLLINSVKQSGNYCYGYTNWDKLVSQTALKLIDKEQTQKLHHLVKILR</sequence>
<proteinExistence type="predicted"/>
<evidence type="ECO:0000256" key="1">
    <source>
        <dbReference type="PROSITE-ProRule" id="PRU00023"/>
    </source>
</evidence>
<protein>
    <submittedName>
        <fullName evidence="2">Uncharacterized protein</fullName>
    </submittedName>
</protein>
<feature type="repeat" description="ANK" evidence="1">
    <location>
        <begin position="161"/>
        <end position="193"/>
    </location>
</feature>
<dbReference type="Gene3D" id="1.25.40.20">
    <property type="entry name" value="Ankyrin repeat-containing domain"/>
    <property type="match status" value="6"/>
</dbReference>
<evidence type="ECO:0000313" key="2">
    <source>
        <dbReference type="EMBL" id="CAG2192463.1"/>
    </source>
</evidence>
<dbReference type="SUPFAM" id="SSF48403">
    <property type="entry name" value="Ankyrin repeat"/>
    <property type="match status" value="3"/>
</dbReference>
<accession>A0A8S3QAX4</accession>
<feature type="repeat" description="ANK" evidence="1">
    <location>
        <begin position="123"/>
        <end position="153"/>
    </location>
</feature>
<evidence type="ECO:0000313" key="3">
    <source>
        <dbReference type="Proteomes" id="UP000683360"/>
    </source>
</evidence>
<organism evidence="2 3">
    <name type="scientific">Mytilus edulis</name>
    <name type="common">Blue mussel</name>
    <dbReference type="NCBI Taxonomy" id="6550"/>
    <lineage>
        <taxon>Eukaryota</taxon>
        <taxon>Metazoa</taxon>
        <taxon>Spiralia</taxon>
        <taxon>Lophotrochozoa</taxon>
        <taxon>Mollusca</taxon>
        <taxon>Bivalvia</taxon>
        <taxon>Autobranchia</taxon>
        <taxon>Pteriomorphia</taxon>
        <taxon>Mytilida</taxon>
        <taxon>Mytiloidea</taxon>
        <taxon>Mytilidae</taxon>
        <taxon>Mytilinae</taxon>
        <taxon>Mytilus</taxon>
    </lineage>
</organism>
<dbReference type="EMBL" id="CAJPWZ010000395">
    <property type="protein sequence ID" value="CAG2192463.1"/>
    <property type="molecule type" value="Genomic_DNA"/>
</dbReference>
<dbReference type="InterPro" id="IPR002110">
    <property type="entry name" value="Ankyrin_rpt"/>
</dbReference>
<dbReference type="InterPro" id="IPR052391">
    <property type="entry name" value="E3_Ligase-Neurotoxin"/>
</dbReference>
<dbReference type="InterPro" id="IPR036770">
    <property type="entry name" value="Ankyrin_rpt-contain_sf"/>
</dbReference>
<dbReference type="PROSITE" id="PS50088">
    <property type="entry name" value="ANK_REPEAT"/>
    <property type="match status" value="6"/>
</dbReference>
<dbReference type="AlphaFoldDB" id="A0A8S3QAX4"/>
<reference evidence="2" key="1">
    <citation type="submission" date="2021-03" db="EMBL/GenBank/DDBJ databases">
        <authorList>
            <person name="Bekaert M."/>
        </authorList>
    </citation>
    <scope>NUCLEOTIDE SEQUENCE</scope>
</reference>
<feature type="repeat" description="ANK" evidence="1">
    <location>
        <begin position="547"/>
        <end position="579"/>
    </location>
</feature>
<dbReference type="Pfam" id="PF00023">
    <property type="entry name" value="Ank"/>
    <property type="match status" value="1"/>
</dbReference>
<dbReference type="PANTHER" id="PTHR24133:SF40">
    <property type="entry name" value="ANKYRIN REPEAT DOMAIN 44"/>
    <property type="match status" value="1"/>
</dbReference>
<feature type="repeat" description="ANK" evidence="1">
    <location>
        <begin position="514"/>
        <end position="546"/>
    </location>
</feature>
<feature type="repeat" description="ANK" evidence="1">
    <location>
        <begin position="633"/>
        <end position="665"/>
    </location>
</feature>
<dbReference type="OrthoDB" id="6144034at2759"/>
<name>A0A8S3QAX4_MYTED</name>
<dbReference type="PROSITE" id="PS50297">
    <property type="entry name" value="ANK_REP_REGION"/>
    <property type="match status" value="3"/>
</dbReference>
<keyword evidence="3" id="KW-1185">Reference proteome</keyword>
<keyword evidence="1" id="KW-0040">ANK repeat</keyword>
<comment type="caution">
    <text evidence="2">The sequence shown here is derived from an EMBL/GenBank/DDBJ whole genome shotgun (WGS) entry which is preliminary data.</text>
</comment>
<dbReference type="SMART" id="SM00248">
    <property type="entry name" value="ANK"/>
    <property type="match status" value="23"/>
</dbReference>
<feature type="repeat" description="ANK" evidence="1">
    <location>
        <begin position="798"/>
        <end position="832"/>
    </location>
</feature>
<gene>
    <name evidence="2" type="ORF">MEDL_7624</name>
</gene>